<reference evidence="1" key="1">
    <citation type="submission" date="2023-06" db="EMBL/GenBank/DDBJ databases">
        <title>Identification and characterization of horizontal gene transfer across gut microbiota members of farm animals based on homology search.</title>
        <authorList>
            <person name="Schwarzerova J."/>
            <person name="Nykrynova M."/>
            <person name="Jureckova K."/>
            <person name="Cejkova D."/>
            <person name="Rychlik I."/>
        </authorList>
    </citation>
    <scope>NUCLEOTIDE SEQUENCE</scope>
    <source>
        <strain evidence="1">153_Feed</strain>
    </source>
</reference>
<evidence type="ECO:0008006" key="3">
    <source>
        <dbReference type="Google" id="ProtNLM"/>
    </source>
</evidence>
<proteinExistence type="predicted"/>
<accession>A0ABT7V5K6</accession>
<gene>
    <name evidence="1" type="ORF">QUW25_09375</name>
</gene>
<keyword evidence="2" id="KW-1185">Reference proteome</keyword>
<dbReference type="Proteomes" id="UP001529256">
    <property type="component" value="Unassembled WGS sequence"/>
</dbReference>
<comment type="caution">
    <text evidence="1">The sequence shown here is derived from an EMBL/GenBank/DDBJ whole genome shotgun (WGS) entry which is preliminary data.</text>
</comment>
<reference evidence="1" key="2">
    <citation type="submission" date="2023-06" db="EMBL/GenBank/DDBJ databases">
        <authorList>
            <person name="Zeman M."/>
            <person name="Kubasova T."/>
            <person name="Jahodarova E."/>
            <person name="Nykrynova M."/>
            <person name="Rychlik I."/>
        </authorList>
    </citation>
    <scope>NUCLEOTIDE SEQUENCE</scope>
    <source>
        <strain evidence="1">153_Feed</strain>
    </source>
</reference>
<dbReference type="RefSeq" id="WP_289511950.1">
    <property type="nucleotide sequence ID" value="NZ_JAUDEA010000021.1"/>
</dbReference>
<organism evidence="1 2">
    <name type="scientific">Thermophilibacter provencensis</name>
    <dbReference type="NCBI Taxonomy" id="1852386"/>
    <lineage>
        <taxon>Bacteria</taxon>
        <taxon>Bacillati</taxon>
        <taxon>Actinomycetota</taxon>
        <taxon>Coriobacteriia</taxon>
        <taxon>Coriobacteriales</taxon>
        <taxon>Atopobiaceae</taxon>
        <taxon>Thermophilibacter</taxon>
    </lineage>
</organism>
<dbReference type="EMBL" id="JAUDEA010000021">
    <property type="protein sequence ID" value="MDM8271874.1"/>
    <property type="molecule type" value="Genomic_DNA"/>
</dbReference>
<protein>
    <recommendedName>
        <fullName evidence="3">PH domain-containing protein</fullName>
    </recommendedName>
</protein>
<evidence type="ECO:0000313" key="1">
    <source>
        <dbReference type="EMBL" id="MDM8271874.1"/>
    </source>
</evidence>
<sequence>MDEYNLEPGEITIMQESSVVLLDRSGEERLDEVVLTNKNLVLVNTASQGLFKRTRYLKRCPLDKIASPNGVPQAIASKHRNDYRLQVVFDDETIALRFPANPKRTAERWAEGIRNAALGNLSGIRTEDVLPPEVADLVDGAKGIFGAVFAGGKKQPNTPEATKRPARITKKCVGCHAPLTGRAGETVTCAYCDTKQTL</sequence>
<evidence type="ECO:0000313" key="2">
    <source>
        <dbReference type="Proteomes" id="UP001529256"/>
    </source>
</evidence>
<name>A0ABT7V5K6_9ACTN</name>